<dbReference type="GO" id="GO:0051745">
    <property type="term" value="F:4-hydroxy-3-methylbut-2-enyl diphosphate reductase activity"/>
    <property type="evidence" value="ECO:0007669"/>
    <property type="project" value="UniProtKB-UniRule"/>
</dbReference>
<comment type="catalytic activity">
    <reaction evidence="5">
        <text>isopentenyl diphosphate + 2 oxidized [2Fe-2S]-[ferredoxin] + H2O = (2E)-4-hydroxy-3-methylbut-2-enyl diphosphate + 2 reduced [2Fe-2S]-[ferredoxin] + 2 H(+)</text>
        <dbReference type="Rhea" id="RHEA:24488"/>
        <dbReference type="Rhea" id="RHEA-COMP:10000"/>
        <dbReference type="Rhea" id="RHEA-COMP:10001"/>
        <dbReference type="ChEBI" id="CHEBI:15377"/>
        <dbReference type="ChEBI" id="CHEBI:15378"/>
        <dbReference type="ChEBI" id="CHEBI:33737"/>
        <dbReference type="ChEBI" id="CHEBI:33738"/>
        <dbReference type="ChEBI" id="CHEBI:128753"/>
        <dbReference type="ChEBI" id="CHEBI:128769"/>
        <dbReference type="EC" id="1.17.7.4"/>
    </reaction>
</comment>
<dbReference type="PANTHER" id="PTHR30426:SF0">
    <property type="entry name" value="4-HYDROXY-3-METHYLBUT-2-ENYL DIPHOSPHATE REDUCTASE"/>
    <property type="match status" value="1"/>
</dbReference>
<dbReference type="GO" id="GO:0046872">
    <property type="term" value="F:metal ion binding"/>
    <property type="evidence" value="ECO:0007669"/>
    <property type="project" value="UniProtKB-KW"/>
</dbReference>
<comment type="caution">
    <text evidence="7">The sequence shown here is derived from an EMBL/GenBank/DDBJ whole genome shotgun (WGS) entry which is preliminary data.</text>
</comment>
<dbReference type="STRING" id="994479.GCA_000194155_03885"/>
<feature type="binding site" evidence="5">
    <location>
        <position position="184"/>
    </location>
    <ligand>
        <name>[4Fe-4S] cluster</name>
        <dbReference type="ChEBI" id="CHEBI:49883"/>
    </ligand>
</feature>
<dbReference type="PANTHER" id="PTHR30426">
    <property type="entry name" value="4-HYDROXY-3-METHYLBUT-2-ENYL DIPHOSPHATE REDUCTASE"/>
    <property type="match status" value="1"/>
</dbReference>
<comment type="catalytic activity">
    <reaction evidence="5">
        <text>dimethylallyl diphosphate + 2 oxidized [2Fe-2S]-[ferredoxin] + H2O = (2E)-4-hydroxy-3-methylbut-2-enyl diphosphate + 2 reduced [2Fe-2S]-[ferredoxin] + 2 H(+)</text>
        <dbReference type="Rhea" id="RHEA:24825"/>
        <dbReference type="Rhea" id="RHEA-COMP:10000"/>
        <dbReference type="Rhea" id="RHEA-COMP:10001"/>
        <dbReference type="ChEBI" id="CHEBI:15377"/>
        <dbReference type="ChEBI" id="CHEBI:15378"/>
        <dbReference type="ChEBI" id="CHEBI:33737"/>
        <dbReference type="ChEBI" id="CHEBI:33738"/>
        <dbReference type="ChEBI" id="CHEBI:57623"/>
        <dbReference type="ChEBI" id="CHEBI:128753"/>
        <dbReference type="EC" id="1.17.7.4"/>
    </reaction>
</comment>
<feature type="binding site" evidence="5">
    <location>
        <position position="394"/>
    </location>
    <ligand>
        <name>isopentenyl diphosphate</name>
        <dbReference type="ChEBI" id="CHEBI:128769"/>
    </ligand>
</feature>
<feature type="binding site" evidence="5">
    <location>
        <position position="246"/>
    </location>
    <ligand>
        <name>isopentenyl diphosphate</name>
        <dbReference type="ChEBI" id="CHEBI:128769"/>
    </ligand>
</feature>
<evidence type="ECO:0000256" key="3">
    <source>
        <dbReference type="ARBA" id="ARBA00023004"/>
    </source>
</evidence>
<feature type="binding site" evidence="5">
    <location>
        <position position="296"/>
    </location>
    <ligand>
        <name>dimethylallyl diphosphate</name>
        <dbReference type="ChEBI" id="CHEBI:57623"/>
    </ligand>
</feature>
<comment type="cofactor">
    <cofactor evidence="5">
        <name>[4Fe-4S] cluster</name>
        <dbReference type="ChEBI" id="CHEBI:49883"/>
    </cofactor>
    <text evidence="5">Binds 1 [4Fe-4S] cluster per subunit.</text>
</comment>
<evidence type="ECO:0000256" key="4">
    <source>
        <dbReference type="ARBA" id="ARBA00023014"/>
    </source>
</evidence>
<feature type="binding site" evidence="5">
    <location>
        <position position="436"/>
    </location>
    <ligand>
        <name>isopentenyl diphosphate</name>
        <dbReference type="ChEBI" id="CHEBI:128769"/>
    </ligand>
</feature>
<feature type="binding site" evidence="5">
    <location>
        <position position="394"/>
    </location>
    <ligand>
        <name>(2E)-4-hydroxy-3-methylbut-2-enyl diphosphate</name>
        <dbReference type="ChEBI" id="CHEBI:128753"/>
    </ligand>
</feature>
<evidence type="ECO:0000256" key="5">
    <source>
        <dbReference type="HAMAP-Rule" id="MF_00191"/>
    </source>
</evidence>
<feature type="binding site" evidence="5">
    <location>
        <position position="213"/>
    </location>
    <ligand>
        <name>dimethylallyl diphosphate</name>
        <dbReference type="ChEBI" id="CHEBI:57623"/>
    </ligand>
</feature>
<feature type="binding site" evidence="5">
    <location>
        <position position="246"/>
    </location>
    <ligand>
        <name>dimethylallyl diphosphate</name>
        <dbReference type="ChEBI" id="CHEBI:57623"/>
    </ligand>
</feature>
<dbReference type="CDD" id="cd13944">
    <property type="entry name" value="lytB_ispH"/>
    <property type="match status" value="1"/>
</dbReference>
<dbReference type="GO" id="GO:0019288">
    <property type="term" value="P:isopentenyl diphosphate biosynthetic process, methylerythritol 4-phosphate pathway"/>
    <property type="evidence" value="ECO:0007669"/>
    <property type="project" value="UniProtKB-UniRule"/>
</dbReference>
<feature type="binding site" evidence="5">
    <location>
        <position position="392"/>
    </location>
    <ligand>
        <name>dimethylallyl diphosphate</name>
        <dbReference type="ChEBI" id="CHEBI:57623"/>
    </ligand>
</feature>
<dbReference type="InterPro" id="IPR003451">
    <property type="entry name" value="LytB/IspH"/>
</dbReference>
<comment type="pathway">
    <text evidence="5">Isoprenoid biosynthesis; dimethylallyl diphosphate biosynthesis; dimethylallyl diphosphate from (2E)-4-hydroxy-3-methylbutenyl diphosphate: step 1/1.</text>
</comment>
<feature type="binding site" evidence="5">
    <location>
        <position position="393"/>
    </location>
    <ligand>
        <name>dimethylallyl diphosphate</name>
        <dbReference type="ChEBI" id="CHEBI:57623"/>
    </ligand>
</feature>
<gene>
    <name evidence="5" type="primary">ispH</name>
    <name evidence="7" type="ORF">A8926_6053</name>
</gene>
<dbReference type="EC" id="1.17.7.4" evidence="5"/>
<dbReference type="Pfam" id="PF02401">
    <property type="entry name" value="LYTB"/>
    <property type="match status" value="1"/>
</dbReference>
<evidence type="ECO:0000256" key="1">
    <source>
        <dbReference type="ARBA" id="ARBA00022485"/>
    </source>
</evidence>
<name>A0A2N3Y4Z9_SACSN</name>
<protein>
    <recommendedName>
        <fullName evidence="5">4-hydroxy-3-methylbut-2-enyl diphosphate reductase</fullName>
        <shortName evidence="5">HMBPP reductase</shortName>
        <ecNumber evidence="5">1.17.7.4</ecNumber>
    </recommendedName>
</protein>
<keyword evidence="8" id="KW-1185">Reference proteome</keyword>
<evidence type="ECO:0000313" key="7">
    <source>
        <dbReference type="EMBL" id="PKW18006.1"/>
    </source>
</evidence>
<feature type="binding site" evidence="5">
    <location>
        <position position="364"/>
    </location>
    <ligand>
        <name>[4Fe-4S] cluster</name>
        <dbReference type="ChEBI" id="CHEBI:49883"/>
    </ligand>
</feature>
<dbReference type="UniPathway" id="UPA00059">
    <property type="reaction ID" value="UER00105"/>
</dbReference>
<feature type="binding site" evidence="5">
    <location>
        <position position="246"/>
    </location>
    <ligand>
        <name>(2E)-4-hydroxy-3-methylbut-2-enyl diphosphate</name>
        <dbReference type="ChEBI" id="CHEBI:128753"/>
    </ligand>
</feature>
<comment type="pathway">
    <text evidence="5">Isoprenoid biosynthesis; isopentenyl diphosphate biosynthesis via DXP pathway; isopentenyl diphosphate from 1-deoxy-D-xylulose 5-phosphate: step 6/6.</text>
</comment>
<keyword evidence="5" id="KW-0560">Oxidoreductase</keyword>
<feature type="binding site" evidence="5">
    <location>
        <position position="394"/>
    </location>
    <ligand>
        <name>dimethylallyl diphosphate</name>
        <dbReference type="ChEBI" id="CHEBI:57623"/>
    </ligand>
</feature>
<feature type="binding site" evidence="5">
    <location>
        <position position="392"/>
    </location>
    <ligand>
        <name>(2E)-4-hydroxy-3-methylbut-2-enyl diphosphate</name>
        <dbReference type="ChEBI" id="CHEBI:128753"/>
    </ligand>
</feature>
<keyword evidence="2 5" id="KW-0479">Metal-binding</keyword>
<dbReference type="Gene3D" id="3.40.1010.20">
    <property type="entry name" value="4-hydroxy-3-methylbut-2-enyl diphosphate reductase, catalytic domain"/>
    <property type="match status" value="2"/>
</dbReference>
<reference evidence="7" key="1">
    <citation type="submission" date="2017-12" db="EMBL/GenBank/DDBJ databases">
        <title>Sequencing the genomes of 1000 Actinobacteria strains.</title>
        <authorList>
            <person name="Klenk H.-P."/>
        </authorList>
    </citation>
    <scope>NUCLEOTIDE SEQUENCE [LARGE SCALE GENOMIC DNA]</scope>
    <source>
        <strain evidence="7">DSM 44228</strain>
    </source>
</reference>
<dbReference type="EMBL" id="PJNB01000001">
    <property type="protein sequence ID" value="PKW18006.1"/>
    <property type="molecule type" value="Genomic_DNA"/>
</dbReference>
<feature type="binding site" evidence="5">
    <location>
        <position position="268"/>
    </location>
    <ligand>
        <name>[4Fe-4S] cluster</name>
        <dbReference type="ChEBI" id="CHEBI:49883"/>
    </ligand>
</feature>
<feature type="compositionally biased region" description="Polar residues" evidence="6">
    <location>
        <begin position="482"/>
        <end position="496"/>
    </location>
</feature>
<sequence>MRPLLLTTPDVAAPYHHAAASFGMELLVGTSPHELSSALDGHRAVAVLGSGTGTAGSVTVDGVTVANEVRGQGWSQHCPSAPFLLGTLHRSGVTATPARVTADSVQSETAPTQAIAELRADHRLTELFRTAAAAGGPAAYLALAPAETAPDDARLIHSVLSSVEAWGAAAASRTVLLASPRAFCAGVERAITIVERLLAGQEAPIFVRKQIVHNTHVVRDLEERGAVFVDELDEVPVGATAVFSAHGVAPAVREQAQQRQLRVVDATCPLVTKVHSEARRFAERGDTIVFIGHAGHEESEGTLGEAPQQIRLVETEDDIDALEIDGPVSYLTQTTLAVDEANRLVQRLRARFPHLTGPNSDDICYATTNRQDALRTIAAQADLIVVVGSANSSNSVRLVEVAERMGTPAFLIDDVSDVDPRWLADARTIGITAGASAPPQLVSDLLDALAGLGHTTVLERVVAKETLSFGLPTQVRGHAGESVTSTPEHSTQAGGV</sequence>
<keyword evidence="5" id="KW-0414">Isoprene biosynthesis</keyword>
<dbReference type="AlphaFoldDB" id="A0A2N3Y4Z9"/>
<feature type="binding site" evidence="5">
    <location>
        <position position="436"/>
    </location>
    <ligand>
        <name>dimethylallyl diphosphate</name>
        <dbReference type="ChEBI" id="CHEBI:57623"/>
    </ligand>
</feature>
<evidence type="ECO:0000313" key="8">
    <source>
        <dbReference type="Proteomes" id="UP000233786"/>
    </source>
</evidence>
<organism evidence="7 8">
    <name type="scientific">Saccharopolyspora spinosa</name>
    <dbReference type="NCBI Taxonomy" id="60894"/>
    <lineage>
        <taxon>Bacteria</taxon>
        <taxon>Bacillati</taxon>
        <taxon>Actinomycetota</taxon>
        <taxon>Actinomycetes</taxon>
        <taxon>Pseudonocardiales</taxon>
        <taxon>Pseudonocardiaceae</taxon>
        <taxon>Saccharopolyspora</taxon>
    </lineage>
</organism>
<dbReference type="NCBIfam" id="TIGR00216">
    <property type="entry name" value="ispH_lytB"/>
    <property type="match status" value="1"/>
</dbReference>
<evidence type="ECO:0000256" key="6">
    <source>
        <dbReference type="SAM" id="MobiDB-lite"/>
    </source>
</evidence>
<proteinExistence type="inferred from homology"/>
<feature type="binding site" evidence="5">
    <location>
        <position position="334"/>
    </location>
    <ligand>
        <name>(2E)-4-hydroxy-3-methylbut-2-enyl diphosphate</name>
        <dbReference type="ChEBI" id="CHEBI:128753"/>
    </ligand>
</feature>
<feature type="binding site" evidence="5">
    <location>
        <position position="296"/>
    </location>
    <ligand>
        <name>isopentenyl diphosphate</name>
        <dbReference type="ChEBI" id="CHEBI:128769"/>
    </ligand>
</feature>
<accession>A0A2N3Y4Z9</accession>
<feature type="binding site" evidence="5">
    <location>
        <position position="213"/>
    </location>
    <ligand>
        <name>isopentenyl diphosphate</name>
        <dbReference type="ChEBI" id="CHEBI:128769"/>
    </ligand>
</feature>
<dbReference type="Proteomes" id="UP000233786">
    <property type="component" value="Unassembled WGS sequence"/>
</dbReference>
<feature type="binding site" evidence="5">
    <location>
        <position position="393"/>
    </location>
    <ligand>
        <name>(2E)-4-hydroxy-3-methylbut-2-enyl diphosphate</name>
        <dbReference type="ChEBI" id="CHEBI:128753"/>
    </ligand>
</feature>
<feature type="active site" description="Proton donor" evidence="5">
    <location>
        <position position="298"/>
    </location>
</feature>
<keyword evidence="4 5" id="KW-0411">Iron-sulfur</keyword>
<dbReference type="GO" id="GO:0051539">
    <property type="term" value="F:4 iron, 4 sulfur cluster binding"/>
    <property type="evidence" value="ECO:0007669"/>
    <property type="project" value="UniProtKB-UniRule"/>
</dbReference>
<dbReference type="HAMAP" id="MF_00191">
    <property type="entry name" value="IspH"/>
    <property type="match status" value="1"/>
</dbReference>
<comment type="function">
    <text evidence="5">Catalyzes the conversion of 1-hydroxy-2-methyl-2-(E)-butenyl 4-diphosphate (HMBPP) into a mixture of isopentenyl diphosphate (IPP) and dimethylallyl diphosphate (DMAPP). Acts in the terminal step of the DOXP/MEP pathway for isoprenoid precursor biosynthesis.</text>
</comment>
<comment type="similarity">
    <text evidence="5">Belongs to the IspH family.</text>
</comment>
<dbReference type="UniPathway" id="UPA00056">
    <property type="reaction ID" value="UER00097"/>
</dbReference>
<dbReference type="GO" id="GO:0016114">
    <property type="term" value="P:terpenoid biosynthetic process"/>
    <property type="evidence" value="ECO:0007669"/>
    <property type="project" value="UniProtKB-UniRule"/>
</dbReference>
<feature type="binding site" evidence="5">
    <location>
        <position position="392"/>
    </location>
    <ligand>
        <name>isopentenyl diphosphate</name>
        <dbReference type="ChEBI" id="CHEBI:128769"/>
    </ligand>
</feature>
<feature type="binding site" evidence="5">
    <location>
        <position position="296"/>
    </location>
    <ligand>
        <name>(2E)-4-hydroxy-3-methylbut-2-enyl diphosphate</name>
        <dbReference type="ChEBI" id="CHEBI:128753"/>
    </ligand>
</feature>
<dbReference type="Gene3D" id="3.40.50.11270">
    <property type="match status" value="1"/>
</dbReference>
<feature type="region of interest" description="Disordered" evidence="6">
    <location>
        <begin position="477"/>
        <end position="496"/>
    </location>
</feature>
<feature type="binding site" evidence="5">
    <location>
        <position position="213"/>
    </location>
    <ligand>
        <name>(2E)-4-hydroxy-3-methylbut-2-enyl diphosphate</name>
        <dbReference type="ChEBI" id="CHEBI:128753"/>
    </ligand>
</feature>
<dbReference type="GO" id="GO:0050992">
    <property type="term" value="P:dimethylallyl diphosphate biosynthetic process"/>
    <property type="evidence" value="ECO:0007669"/>
    <property type="project" value="UniProtKB-UniRule"/>
</dbReference>
<evidence type="ECO:0000256" key="2">
    <source>
        <dbReference type="ARBA" id="ARBA00022723"/>
    </source>
</evidence>
<keyword evidence="3 5" id="KW-0408">Iron</keyword>
<feature type="binding site" evidence="5">
    <location>
        <position position="393"/>
    </location>
    <ligand>
        <name>isopentenyl diphosphate</name>
        <dbReference type="ChEBI" id="CHEBI:128769"/>
    </ligand>
</feature>
<keyword evidence="1 5" id="KW-0004">4Fe-4S</keyword>
<feature type="binding site" evidence="5">
    <location>
        <position position="436"/>
    </location>
    <ligand>
        <name>(2E)-4-hydroxy-3-methylbut-2-enyl diphosphate</name>
        <dbReference type="ChEBI" id="CHEBI:128753"/>
    </ligand>
</feature>